<dbReference type="SUPFAM" id="SSF52833">
    <property type="entry name" value="Thioredoxin-like"/>
    <property type="match status" value="1"/>
</dbReference>
<dbReference type="EMBL" id="KN832895">
    <property type="protein sequence ID" value="KIM93448.1"/>
    <property type="molecule type" value="Genomic_DNA"/>
</dbReference>
<accession>A0A0C3C3G9</accession>
<dbReference type="Gene3D" id="3.40.30.10">
    <property type="entry name" value="Glutaredoxin"/>
    <property type="match status" value="1"/>
</dbReference>
<proteinExistence type="predicted"/>
<evidence type="ECO:0000313" key="1">
    <source>
        <dbReference type="EMBL" id="KIM93448.1"/>
    </source>
</evidence>
<evidence type="ECO:0000313" key="2">
    <source>
        <dbReference type="Proteomes" id="UP000054321"/>
    </source>
</evidence>
<dbReference type="AlphaFoldDB" id="A0A0C3C3G9"/>
<organism evidence="1 2">
    <name type="scientific">Oidiodendron maius (strain Zn)</name>
    <dbReference type="NCBI Taxonomy" id="913774"/>
    <lineage>
        <taxon>Eukaryota</taxon>
        <taxon>Fungi</taxon>
        <taxon>Dikarya</taxon>
        <taxon>Ascomycota</taxon>
        <taxon>Pezizomycotina</taxon>
        <taxon>Leotiomycetes</taxon>
        <taxon>Leotiomycetes incertae sedis</taxon>
        <taxon>Myxotrichaceae</taxon>
        <taxon>Oidiodendron</taxon>
    </lineage>
</organism>
<evidence type="ECO:0008006" key="3">
    <source>
        <dbReference type="Google" id="ProtNLM"/>
    </source>
</evidence>
<gene>
    <name evidence="1" type="ORF">OIDMADRAFT_61596</name>
</gene>
<dbReference type="InParanoid" id="A0A0C3C3G9"/>
<dbReference type="HOGENOM" id="CLU_2622646_0_0_1"/>
<sequence>MLKHFNGLSTFKLSFHFSIGPSMEMLPDAAEKAGMDNDTVLKDLEEGKGAVEVDREIQEVYKAGIHAVPNIVINRAFN</sequence>
<protein>
    <recommendedName>
        <fullName evidence="3">DSBA-like thioredoxin domain-containing protein</fullName>
    </recommendedName>
</protein>
<dbReference type="Proteomes" id="UP000054321">
    <property type="component" value="Unassembled WGS sequence"/>
</dbReference>
<reference evidence="2" key="2">
    <citation type="submission" date="2015-01" db="EMBL/GenBank/DDBJ databases">
        <title>Evolutionary Origins and Diversification of the Mycorrhizal Mutualists.</title>
        <authorList>
            <consortium name="DOE Joint Genome Institute"/>
            <consortium name="Mycorrhizal Genomics Consortium"/>
            <person name="Kohler A."/>
            <person name="Kuo A."/>
            <person name="Nagy L.G."/>
            <person name="Floudas D."/>
            <person name="Copeland A."/>
            <person name="Barry K.W."/>
            <person name="Cichocki N."/>
            <person name="Veneault-Fourrey C."/>
            <person name="LaButti K."/>
            <person name="Lindquist E.A."/>
            <person name="Lipzen A."/>
            <person name="Lundell T."/>
            <person name="Morin E."/>
            <person name="Murat C."/>
            <person name="Riley R."/>
            <person name="Ohm R."/>
            <person name="Sun H."/>
            <person name="Tunlid A."/>
            <person name="Henrissat B."/>
            <person name="Grigoriev I.V."/>
            <person name="Hibbett D.S."/>
            <person name="Martin F."/>
        </authorList>
    </citation>
    <scope>NUCLEOTIDE SEQUENCE [LARGE SCALE GENOMIC DNA]</scope>
    <source>
        <strain evidence="2">Zn</strain>
    </source>
</reference>
<name>A0A0C3C3G9_OIDMZ</name>
<reference evidence="1 2" key="1">
    <citation type="submission" date="2014-04" db="EMBL/GenBank/DDBJ databases">
        <authorList>
            <consortium name="DOE Joint Genome Institute"/>
            <person name="Kuo A."/>
            <person name="Martino E."/>
            <person name="Perotto S."/>
            <person name="Kohler A."/>
            <person name="Nagy L.G."/>
            <person name="Floudas D."/>
            <person name="Copeland A."/>
            <person name="Barry K.W."/>
            <person name="Cichocki N."/>
            <person name="Veneault-Fourrey C."/>
            <person name="LaButti K."/>
            <person name="Lindquist E.A."/>
            <person name="Lipzen A."/>
            <person name="Lundell T."/>
            <person name="Morin E."/>
            <person name="Murat C."/>
            <person name="Sun H."/>
            <person name="Tunlid A."/>
            <person name="Henrissat B."/>
            <person name="Grigoriev I.V."/>
            <person name="Hibbett D.S."/>
            <person name="Martin F."/>
            <person name="Nordberg H.P."/>
            <person name="Cantor M.N."/>
            <person name="Hua S.X."/>
        </authorList>
    </citation>
    <scope>NUCLEOTIDE SEQUENCE [LARGE SCALE GENOMIC DNA]</scope>
    <source>
        <strain evidence="1 2">Zn</strain>
    </source>
</reference>
<dbReference type="InterPro" id="IPR036249">
    <property type="entry name" value="Thioredoxin-like_sf"/>
</dbReference>
<keyword evidence="2" id="KW-1185">Reference proteome</keyword>